<dbReference type="CDD" id="cd01650">
    <property type="entry name" value="RT_nLTR_like"/>
    <property type="match status" value="1"/>
</dbReference>
<dbReference type="InterPro" id="IPR052343">
    <property type="entry name" value="Retrotransposon-Effector_Assoc"/>
</dbReference>
<sequence>MGKEQSGEADWRHEKICSGGGRIRAPGYSFARGWLLGCRLPRTTSDHFPILLKGGGFRKGPSPFRFENMWLKVDGFKELLRGWWQEAGGRGRASFRLATKLKVLKDKIKAWNRDVFGRLNHVEAEGLEQPFIEEEIHAALMGMNGDKAPDPDGFIVAFWQSCWDFVKEEIVDLFKEPISLLGGLYKFLAKVLTNRLKEVLDKVVSADQNAFVKGRQILDASLIANEVMHKMGFGVRWMEWIWGLRQGDPLSPYLFVLGMEVLSALLRRTVDGGFISGYHLTYLSWILAWFEAASGLKINLAKSEVIPVGEVEDIDELAVEIGCKVGALPFVYLGLPLGANHKTTAMWDEVESSKWERGPRLTSELTSGAAMRRCPKLFPKCLLWRPKGMPWRAVSYAEDLRISPEEDSVIWKGGGHDLFRIRDVYKLLTGPNVITFPKKSIWVDKVPTKVAFFAWEATWEKVERGWDKVEEEICSTLGLDAGEEILTVDGTDSVC</sequence>
<comment type="caution">
    <text evidence="1">The sequence shown here is derived from an EMBL/GenBank/DDBJ whole genome shotgun (WGS) entry which is preliminary data.</text>
</comment>
<evidence type="ECO:0000313" key="2">
    <source>
        <dbReference type="Proteomes" id="UP000288805"/>
    </source>
</evidence>
<proteinExistence type="predicted"/>
<gene>
    <name evidence="1" type="ORF">CK203_078389</name>
</gene>
<dbReference type="PANTHER" id="PTHR46890:SF50">
    <property type="entry name" value="RNA-DIRECTED DNA POLYMERASE, EUKARYOTA, REVERSE TRANSCRIPTASE ZINC-BINDING DOMAIN PROTEIN-RELATED"/>
    <property type="match status" value="1"/>
</dbReference>
<organism evidence="1 2">
    <name type="scientific">Vitis vinifera</name>
    <name type="common">Grape</name>
    <dbReference type="NCBI Taxonomy" id="29760"/>
    <lineage>
        <taxon>Eukaryota</taxon>
        <taxon>Viridiplantae</taxon>
        <taxon>Streptophyta</taxon>
        <taxon>Embryophyta</taxon>
        <taxon>Tracheophyta</taxon>
        <taxon>Spermatophyta</taxon>
        <taxon>Magnoliopsida</taxon>
        <taxon>eudicotyledons</taxon>
        <taxon>Gunneridae</taxon>
        <taxon>Pentapetalae</taxon>
        <taxon>rosids</taxon>
        <taxon>Vitales</taxon>
        <taxon>Vitaceae</taxon>
        <taxon>Viteae</taxon>
        <taxon>Vitis</taxon>
    </lineage>
</organism>
<reference evidence="1 2" key="1">
    <citation type="journal article" date="2018" name="PLoS Genet.">
        <title>Population sequencing reveals clonal diversity and ancestral inbreeding in the grapevine cultivar Chardonnay.</title>
        <authorList>
            <person name="Roach M.J."/>
            <person name="Johnson D.L."/>
            <person name="Bohlmann J."/>
            <person name="van Vuuren H.J."/>
            <person name="Jones S.J."/>
            <person name="Pretorius I.S."/>
            <person name="Schmidt S.A."/>
            <person name="Borneman A.R."/>
        </authorList>
    </citation>
    <scope>NUCLEOTIDE SEQUENCE [LARGE SCALE GENOMIC DNA]</scope>
    <source>
        <strain evidence="2">cv. Chardonnay</strain>
        <tissue evidence="1">Leaf</tissue>
    </source>
</reference>
<dbReference type="EMBL" id="QGNW01001463">
    <property type="protein sequence ID" value="RVW40207.1"/>
    <property type="molecule type" value="Genomic_DNA"/>
</dbReference>
<dbReference type="PANTHER" id="PTHR46890">
    <property type="entry name" value="NON-LTR RETROLELEMENT REVERSE TRANSCRIPTASE-LIKE PROTEIN-RELATED"/>
    <property type="match status" value="1"/>
</dbReference>
<evidence type="ECO:0000313" key="1">
    <source>
        <dbReference type="EMBL" id="RVW40207.1"/>
    </source>
</evidence>
<protein>
    <recommendedName>
        <fullName evidence="3">Reverse transcriptase zinc-binding domain-containing protein</fullName>
    </recommendedName>
</protein>
<evidence type="ECO:0008006" key="3">
    <source>
        <dbReference type="Google" id="ProtNLM"/>
    </source>
</evidence>
<dbReference type="InterPro" id="IPR043502">
    <property type="entry name" value="DNA/RNA_pol_sf"/>
</dbReference>
<name>A0A438DXU1_VITVI</name>
<dbReference type="AlphaFoldDB" id="A0A438DXU1"/>
<accession>A0A438DXU1</accession>
<dbReference type="Proteomes" id="UP000288805">
    <property type="component" value="Unassembled WGS sequence"/>
</dbReference>
<dbReference type="SUPFAM" id="SSF56672">
    <property type="entry name" value="DNA/RNA polymerases"/>
    <property type="match status" value="1"/>
</dbReference>